<comment type="subcellular location">
    <subcellularLocation>
        <location evidence="2">Mitochondrion outer membrane</location>
        <topology evidence="2">Single-pass membrane protein</topology>
    </subcellularLocation>
</comment>
<feature type="binding site" evidence="14">
    <location>
        <position position="121"/>
    </location>
    <ligand>
        <name>FAD</name>
        <dbReference type="ChEBI" id="CHEBI:57692"/>
    </ligand>
</feature>
<dbReference type="InterPro" id="IPR001834">
    <property type="entry name" value="CBR-like"/>
</dbReference>
<evidence type="ECO:0000256" key="13">
    <source>
        <dbReference type="ARBA" id="ARBA00047682"/>
    </source>
</evidence>
<name>A0A642UM28_DIURU</name>
<keyword evidence="10 15" id="KW-0520">NAD</keyword>
<keyword evidence="5" id="KW-0812">Transmembrane</keyword>
<dbReference type="GO" id="GO:0006696">
    <property type="term" value="P:ergosterol biosynthetic process"/>
    <property type="evidence" value="ECO:0007669"/>
    <property type="project" value="TreeGrafter"/>
</dbReference>
<evidence type="ECO:0000256" key="4">
    <source>
        <dbReference type="ARBA" id="ARBA00022630"/>
    </source>
</evidence>
<accession>A0A642UM28</accession>
<dbReference type="Gene3D" id="3.40.50.80">
    <property type="entry name" value="Nucleotide-binding domain of ferredoxin-NADP reductase (FNR) module"/>
    <property type="match status" value="1"/>
</dbReference>
<evidence type="ECO:0000256" key="15">
    <source>
        <dbReference type="RuleBase" id="RU361226"/>
    </source>
</evidence>
<dbReference type="PRINTS" id="PR00371">
    <property type="entry name" value="FPNCR"/>
</dbReference>
<keyword evidence="9 15" id="KW-0560">Oxidoreductase</keyword>
<evidence type="ECO:0000259" key="16">
    <source>
        <dbReference type="PROSITE" id="PS51384"/>
    </source>
</evidence>
<feature type="domain" description="FAD-binding FR-type" evidence="16">
    <location>
        <begin position="43"/>
        <end position="147"/>
    </location>
</feature>
<dbReference type="Pfam" id="PF00970">
    <property type="entry name" value="FAD_binding_6"/>
    <property type="match status" value="1"/>
</dbReference>
<dbReference type="EC" id="1.6.2.2" evidence="15"/>
<comment type="cofactor">
    <cofactor evidence="1 14 15">
        <name>FAD</name>
        <dbReference type="ChEBI" id="CHEBI:57692"/>
    </cofactor>
</comment>
<evidence type="ECO:0000256" key="14">
    <source>
        <dbReference type="PIRSR" id="PIRSR601834-1"/>
    </source>
</evidence>
<protein>
    <recommendedName>
        <fullName evidence="15">NADH-cytochrome b5 reductase</fullName>
        <ecNumber evidence="15">1.6.2.2</ecNumber>
    </recommendedName>
</protein>
<keyword evidence="7 14" id="KW-0274">FAD</keyword>
<evidence type="ECO:0000256" key="2">
    <source>
        <dbReference type="ARBA" id="ARBA00004572"/>
    </source>
</evidence>
<dbReference type="PANTHER" id="PTHR19370">
    <property type="entry name" value="NADH-CYTOCHROME B5 REDUCTASE"/>
    <property type="match status" value="1"/>
</dbReference>
<proteinExistence type="inferred from homology"/>
<sequence>MFARITQSKLTIPLAVTAAGLGFYVMSARQLSNEAQKVFKGDDQWVDLKLTKKTKLTHDTSHYTFDFGNKDAESGLITASCVLTKYVTAKGNNVIRPYTPVSDPSQKGTVDFIIKTYEQGKMSKHIDELKEGDTLSFKGPIVKWKWEPNQFDSVALIGGGTGITPLWQLLHTIASNPADKTKVQLFYGSQSVDDIIARKEIDEIAAAHPDQVQVFYYIDNGKDDASKHIFKGYINKEALQKNLPGPSPKSKVFVCGPPGLYKAISGAKVSPTDQGEVSGILGELGYTKDNVFKL</sequence>
<evidence type="ECO:0000256" key="12">
    <source>
        <dbReference type="ARBA" id="ARBA00023136"/>
    </source>
</evidence>
<keyword evidence="6" id="KW-1000">Mitochondrion outer membrane</keyword>
<feature type="binding site" evidence="14">
    <location>
        <position position="96"/>
    </location>
    <ligand>
        <name>FAD</name>
        <dbReference type="ChEBI" id="CHEBI:57692"/>
    </ligand>
</feature>
<gene>
    <name evidence="17" type="ORF">DIURU_004362</name>
</gene>
<evidence type="ECO:0000256" key="3">
    <source>
        <dbReference type="ARBA" id="ARBA00006105"/>
    </source>
</evidence>
<evidence type="ECO:0000256" key="11">
    <source>
        <dbReference type="ARBA" id="ARBA00023128"/>
    </source>
</evidence>
<feature type="binding site" evidence="14">
    <location>
        <position position="164"/>
    </location>
    <ligand>
        <name>FAD</name>
        <dbReference type="ChEBI" id="CHEBI:57692"/>
    </ligand>
</feature>
<dbReference type="GO" id="GO:0090524">
    <property type="term" value="F:cytochrome-b5 reductase activity, acting on NADH"/>
    <property type="evidence" value="ECO:0007669"/>
    <property type="project" value="UniProtKB-EC"/>
</dbReference>
<evidence type="ECO:0000256" key="6">
    <source>
        <dbReference type="ARBA" id="ARBA00022787"/>
    </source>
</evidence>
<dbReference type="AlphaFoldDB" id="A0A642UM28"/>
<dbReference type="OMA" id="KGPEMQK"/>
<dbReference type="InterPro" id="IPR017927">
    <property type="entry name" value="FAD-bd_FR_type"/>
</dbReference>
<dbReference type="VEuPathDB" id="FungiDB:DIURU_004362"/>
<evidence type="ECO:0000256" key="5">
    <source>
        <dbReference type="ARBA" id="ARBA00022692"/>
    </source>
</evidence>
<comment type="similarity">
    <text evidence="3 15">Belongs to the flavoprotein pyridine nucleotide cytochrome reductase family.</text>
</comment>
<keyword evidence="4 14" id="KW-0285">Flavoprotein</keyword>
<reference evidence="17 18" key="1">
    <citation type="submission" date="2019-07" db="EMBL/GenBank/DDBJ databases">
        <title>Genome assembly of two rare yeast pathogens: Diutina rugosa and Trichomonascus ciferrii.</title>
        <authorList>
            <person name="Mixao V."/>
            <person name="Saus E."/>
            <person name="Hansen A."/>
            <person name="Lass-Flor C."/>
            <person name="Gabaldon T."/>
        </authorList>
    </citation>
    <scope>NUCLEOTIDE SEQUENCE [LARGE SCALE GENOMIC DNA]</scope>
    <source>
        <strain evidence="17 18">CBS 613</strain>
    </source>
</reference>
<evidence type="ECO:0000313" key="18">
    <source>
        <dbReference type="Proteomes" id="UP000449547"/>
    </source>
</evidence>
<dbReference type="InterPro" id="IPR039261">
    <property type="entry name" value="FNR_nucleotide-bd"/>
</dbReference>
<feature type="binding site" evidence="14">
    <location>
        <position position="122"/>
    </location>
    <ligand>
        <name>FAD</name>
        <dbReference type="ChEBI" id="CHEBI:57692"/>
    </ligand>
</feature>
<dbReference type="InterPro" id="IPR017938">
    <property type="entry name" value="Riboflavin_synthase-like_b-brl"/>
</dbReference>
<dbReference type="InterPro" id="IPR001709">
    <property type="entry name" value="Flavoprot_Pyr_Nucl_cyt_Rdtase"/>
</dbReference>
<keyword evidence="8" id="KW-1133">Transmembrane helix</keyword>
<evidence type="ECO:0000313" key="17">
    <source>
        <dbReference type="EMBL" id="KAA8899340.1"/>
    </source>
</evidence>
<feature type="binding site" evidence="14">
    <location>
        <position position="123"/>
    </location>
    <ligand>
        <name>FAD</name>
        <dbReference type="ChEBI" id="CHEBI:57692"/>
    </ligand>
</feature>
<feature type="binding site" evidence="14">
    <location>
        <position position="98"/>
    </location>
    <ligand>
        <name>FAD</name>
        <dbReference type="ChEBI" id="CHEBI:57692"/>
    </ligand>
</feature>
<dbReference type="PROSITE" id="PS51384">
    <property type="entry name" value="FAD_FR"/>
    <property type="match status" value="1"/>
</dbReference>
<dbReference type="GO" id="GO:0005741">
    <property type="term" value="C:mitochondrial outer membrane"/>
    <property type="evidence" value="ECO:0007669"/>
    <property type="project" value="UniProtKB-SubCell"/>
</dbReference>
<dbReference type="GeneID" id="54783013"/>
<keyword evidence="18" id="KW-1185">Reference proteome</keyword>
<organism evidence="17 18">
    <name type="scientific">Diutina rugosa</name>
    <name type="common">Yeast</name>
    <name type="synonym">Candida rugosa</name>
    <dbReference type="NCBI Taxonomy" id="5481"/>
    <lineage>
        <taxon>Eukaryota</taxon>
        <taxon>Fungi</taxon>
        <taxon>Dikarya</taxon>
        <taxon>Ascomycota</taxon>
        <taxon>Saccharomycotina</taxon>
        <taxon>Pichiomycetes</taxon>
        <taxon>Debaryomycetaceae</taxon>
        <taxon>Diutina</taxon>
    </lineage>
</organism>
<dbReference type="Proteomes" id="UP000449547">
    <property type="component" value="Unassembled WGS sequence"/>
</dbReference>
<dbReference type="RefSeq" id="XP_034010854.1">
    <property type="nucleotide sequence ID" value="XM_034157227.1"/>
</dbReference>
<feature type="binding site" evidence="14">
    <location>
        <position position="97"/>
    </location>
    <ligand>
        <name>FAD</name>
        <dbReference type="ChEBI" id="CHEBI:57692"/>
    </ligand>
</feature>
<evidence type="ECO:0000256" key="7">
    <source>
        <dbReference type="ARBA" id="ARBA00022827"/>
    </source>
</evidence>
<dbReference type="CDD" id="cd06183">
    <property type="entry name" value="cyt_b5_reduct_like"/>
    <property type="match status" value="1"/>
</dbReference>
<dbReference type="PRINTS" id="PR00406">
    <property type="entry name" value="CYTB5RDTASE"/>
</dbReference>
<dbReference type="InterPro" id="IPR001433">
    <property type="entry name" value="OxRdtase_FAD/NAD-bd"/>
</dbReference>
<dbReference type="FunFam" id="2.40.30.10:FF:000032">
    <property type="entry name" value="NADH-cytochrome b5 reductase"/>
    <property type="match status" value="1"/>
</dbReference>
<dbReference type="Pfam" id="PF00175">
    <property type="entry name" value="NAD_binding_1"/>
    <property type="match status" value="1"/>
</dbReference>
<evidence type="ECO:0000256" key="8">
    <source>
        <dbReference type="ARBA" id="ARBA00022989"/>
    </source>
</evidence>
<dbReference type="InterPro" id="IPR008333">
    <property type="entry name" value="Cbr1-like_FAD-bd_dom"/>
</dbReference>
<dbReference type="SUPFAM" id="SSF52343">
    <property type="entry name" value="Ferredoxin reductase-like, C-terminal NADP-linked domain"/>
    <property type="match status" value="1"/>
</dbReference>
<dbReference type="SUPFAM" id="SSF63380">
    <property type="entry name" value="Riboflavin synthase domain-like"/>
    <property type="match status" value="1"/>
</dbReference>
<evidence type="ECO:0000256" key="10">
    <source>
        <dbReference type="ARBA" id="ARBA00023027"/>
    </source>
</evidence>
<feature type="binding site" evidence="14">
    <location>
        <position position="115"/>
    </location>
    <ligand>
        <name>FAD</name>
        <dbReference type="ChEBI" id="CHEBI:57692"/>
    </ligand>
</feature>
<evidence type="ECO:0000256" key="9">
    <source>
        <dbReference type="ARBA" id="ARBA00023002"/>
    </source>
</evidence>
<dbReference type="EMBL" id="SWFT01000124">
    <property type="protein sequence ID" value="KAA8899340.1"/>
    <property type="molecule type" value="Genomic_DNA"/>
</dbReference>
<dbReference type="OrthoDB" id="432685at2759"/>
<dbReference type="PANTHER" id="PTHR19370:SF171">
    <property type="entry name" value="NADH-CYTOCHROME B5 REDUCTASE 2"/>
    <property type="match status" value="1"/>
</dbReference>
<comment type="caution">
    <text evidence="17">The sequence shown here is derived from an EMBL/GenBank/DDBJ whole genome shotgun (WGS) entry which is preliminary data.</text>
</comment>
<evidence type="ECO:0000256" key="1">
    <source>
        <dbReference type="ARBA" id="ARBA00001974"/>
    </source>
</evidence>
<dbReference type="Gene3D" id="2.40.30.10">
    <property type="entry name" value="Translation factors"/>
    <property type="match status" value="1"/>
</dbReference>
<feature type="binding site" evidence="14">
    <location>
        <position position="113"/>
    </location>
    <ligand>
        <name>FAD</name>
        <dbReference type="ChEBI" id="CHEBI:57692"/>
    </ligand>
</feature>
<keyword evidence="12" id="KW-0472">Membrane</keyword>
<comment type="catalytic activity">
    <reaction evidence="13 15">
        <text>2 Fe(III)-[cytochrome b5] + NADH = 2 Fe(II)-[cytochrome b5] + NAD(+) + H(+)</text>
        <dbReference type="Rhea" id="RHEA:46680"/>
        <dbReference type="Rhea" id="RHEA-COMP:10438"/>
        <dbReference type="Rhea" id="RHEA-COMP:10439"/>
        <dbReference type="ChEBI" id="CHEBI:15378"/>
        <dbReference type="ChEBI" id="CHEBI:29033"/>
        <dbReference type="ChEBI" id="CHEBI:29034"/>
        <dbReference type="ChEBI" id="CHEBI:57540"/>
        <dbReference type="ChEBI" id="CHEBI:57945"/>
        <dbReference type="EC" id="1.6.2.2"/>
    </reaction>
</comment>
<keyword evidence="11" id="KW-0496">Mitochondrion</keyword>
<dbReference type="FunFam" id="3.40.50.80:FF:000009">
    <property type="entry name" value="NADH-cytochrome b5 reductase"/>
    <property type="match status" value="1"/>
</dbReference>